<comment type="pathway">
    <text evidence="9">Protein modification; lipoprotein biosynthesis (signal peptide cleavage).</text>
</comment>
<comment type="caution">
    <text evidence="9">Lacks conserved residue(s) required for the propagation of feature annotation.</text>
</comment>
<keyword evidence="8 9" id="KW-0472">Membrane</keyword>
<name>A0A1R1SJM2_9ACTN</name>
<sequence length="263" mass="26737">MKPQQRTGRVLFPLAALAVAVADQVSKAWAVAALGGTAGPQDQFGPVRTLLVRNTGVAFGLARGRPLLIVLITLAGALATLAAVGAGLRVRSRARALALGLIAGGALGNGADRAVRHPGPLRGAVIDWVMVSPRGPVFNLADAALAAGACLIVLVLLRDVTLPLWGPRSRWRPAPRAAGARPPGQEGDSARVRPAPAADQPAPAGDRSVPAAARLGPRAGPRRGSDPRTGCARGPRGSPRGRAAARAPLRPGPPGPGGRPARW</sequence>
<evidence type="ECO:0000256" key="1">
    <source>
        <dbReference type="ARBA" id="ARBA00006139"/>
    </source>
</evidence>
<organism evidence="13 14">
    <name type="scientific">Streptomyces sparsogenes DSM 40356</name>
    <dbReference type="NCBI Taxonomy" id="1331668"/>
    <lineage>
        <taxon>Bacteria</taxon>
        <taxon>Bacillati</taxon>
        <taxon>Actinomycetota</taxon>
        <taxon>Actinomycetes</taxon>
        <taxon>Kitasatosporales</taxon>
        <taxon>Streptomycetaceae</taxon>
        <taxon>Streptomyces</taxon>
    </lineage>
</organism>
<feature type="active site" evidence="9">
    <location>
        <position position="127"/>
    </location>
</feature>
<comment type="caution">
    <text evidence="13">The sequence shown here is derived from an EMBL/GenBank/DDBJ whole genome shotgun (WGS) entry which is preliminary data.</text>
</comment>
<proteinExistence type="inferred from homology"/>
<dbReference type="PANTHER" id="PTHR33695:SF1">
    <property type="entry name" value="LIPOPROTEIN SIGNAL PEPTIDASE"/>
    <property type="match status" value="1"/>
</dbReference>
<feature type="compositionally biased region" description="Low complexity" evidence="11">
    <location>
        <begin position="168"/>
        <end position="184"/>
    </location>
</feature>
<evidence type="ECO:0000313" key="13">
    <source>
        <dbReference type="EMBL" id="OMI38491.1"/>
    </source>
</evidence>
<dbReference type="GO" id="GO:0006508">
    <property type="term" value="P:proteolysis"/>
    <property type="evidence" value="ECO:0007669"/>
    <property type="project" value="UniProtKB-KW"/>
</dbReference>
<keyword evidence="5 9" id="KW-0064">Aspartyl protease</keyword>
<dbReference type="GO" id="GO:0004190">
    <property type="term" value="F:aspartic-type endopeptidase activity"/>
    <property type="evidence" value="ECO:0007669"/>
    <property type="project" value="UniProtKB-UniRule"/>
</dbReference>
<evidence type="ECO:0000256" key="11">
    <source>
        <dbReference type="SAM" id="MobiDB-lite"/>
    </source>
</evidence>
<feature type="transmembrane region" description="Helical" evidence="9">
    <location>
        <begin position="67"/>
        <end position="87"/>
    </location>
</feature>
<evidence type="ECO:0000256" key="4">
    <source>
        <dbReference type="ARBA" id="ARBA00022692"/>
    </source>
</evidence>
<feature type="compositionally biased region" description="Low complexity" evidence="11">
    <location>
        <begin position="230"/>
        <end position="249"/>
    </location>
</feature>
<evidence type="ECO:0000256" key="7">
    <source>
        <dbReference type="ARBA" id="ARBA00022989"/>
    </source>
</evidence>
<evidence type="ECO:0000256" key="12">
    <source>
        <dbReference type="SAM" id="SignalP"/>
    </source>
</evidence>
<evidence type="ECO:0000256" key="9">
    <source>
        <dbReference type="HAMAP-Rule" id="MF_00161"/>
    </source>
</evidence>
<dbReference type="PRINTS" id="PR00781">
    <property type="entry name" value="LIPOSIGPTASE"/>
</dbReference>
<reference evidence="13 14" key="1">
    <citation type="submission" date="2013-05" db="EMBL/GenBank/DDBJ databases">
        <title>Genome sequence of Streptomyces sparsogenes DSM 40356.</title>
        <authorList>
            <person name="Coyne S."/>
            <person name="Seebeck F.P."/>
        </authorList>
    </citation>
    <scope>NUCLEOTIDE SEQUENCE [LARGE SCALE GENOMIC DNA]</scope>
    <source>
        <strain evidence="13 14">DSM 40356</strain>
    </source>
</reference>
<dbReference type="Proteomes" id="UP000186168">
    <property type="component" value="Unassembled WGS sequence"/>
</dbReference>
<comment type="subcellular location">
    <subcellularLocation>
        <location evidence="9">Cell membrane</location>
        <topology evidence="9">Multi-pass membrane protein</topology>
    </subcellularLocation>
</comment>
<feature type="chain" id="PRO_5039427199" description="Lipoprotein signal peptidase" evidence="12">
    <location>
        <begin position="23"/>
        <end position="263"/>
    </location>
</feature>
<protein>
    <recommendedName>
        <fullName evidence="9">Lipoprotein signal peptidase</fullName>
        <ecNumber evidence="9">3.4.23.36</ecNumber>
    </recommendedName>
    <alternativeName>
        <fullName evidence="9">Prolipoprotein signal peptidase</fullName>
    </alternativeName>
    <alternativeName>
        <fullName evidence="9">Signal peptidase II</fullName>
        <shortName evidence="9">SPase II</shortName>
    </alternativeName>
</protein>
<gene>
    <name evidence="9" type="primary">lspA</name>
    <name evidence="13" type="ORF">SPAR_15712</name>
</gene>
<keyword evidence="2 9" id="KW-1003">Cell membrane</keyword>
<keyword evidence="6 9" id="KW-0378">Hydrolase</keyword>
<keyword evidence="3 9" id="KW-0645">Protease</keyword>
<evidence type="ECO:0000256" key="6">
    <source>
        <dbReference type="ARBA" id="ARBA00022801"/>
    </source>
</evidence>
<keyword evidence="4 9" id="KW-0812">Transmembrane</keyword>
<dbReference type="AlphaFoldDB" id="A0A1R1SJM2"/>
<evidence type="ECO:0000256" key="2">
    <source>
        <dbReference type="ARBA" id="ARBA00022475"/>
    </source>
</evidence>
<feature type="region of interest" description="Disordered" evidence="11">
    <location>
        <begin position="168"/>
        <end position="263"/>
    </location>
</feature>
<accession>A0A1R1SJM2</accession>
<comment type="function">
    <text evidence="9">This protein specifically catalyzes the removal of signal peptides from prolipoproteins.</text>
</comment>
<dbReference type="GO" id="GO:0005886">
    <property type="term" value="C:plasma membrane"/>
    <property type="evidence" value="ECO:0007669"/>
    <property type="project" value="UniProtKB-SubCell"/>
</dbReference>
<keyword evidence="14" id="KW-1185">Reference proteome</keyword>
<feature type="compositionally biased region" description="Low complexity" evidence="11">
    <location>
        <begin position="194"/>
        <end position="219"/>
    </location>
</feature>
<dbReference type="Pfam" id="PF01252">
    <property type="entry name" value="Peptidase_A8"/>
    <property type="match status" value="1"/>
</dbReference>
<evidence type="ECO:0000256" key="10">
    <source>
        <dbReference type="RuleBase" id="RU004181"/>
    </source>
</evidence>
<keyword evidence="12" id="KW-0732">Signal</keyword>
<evidence type="ECO:0000256" key="8">
    <source>
        <dbReference type="ARBA" id="ARBA00023136"/>
    </source>
</evidence>
<evidence type="ECO:0000256" key="5">
    <source>
        <dbReference type="ARBA" id="ARBA00022750"/>
    </source>
</evidence>
<evidence type="ECO:0000256" key="3">
    <source>
        <dbReference type="ARBA" id="ARBA00022670"/>
    </source>
</evidence>
<dbReference type="EMBL" id="ASQP01000226">
    <property type="protein sequence ID" value="OMI38491.1"/>
    <property type="molecule type" value="Genomic_DNA"/>
</dbReference>
<dbReference type="InterPro" id="IPR001872">
    <property type="entry name" value="Peptidase_A8"/>
</dbReference>
<comment type="catalytic activity">
    <reaction evidence="9">
        <text>Release of signal peptides from bacterial membrane prolipoproteins. Hydrolyzes -Xaa-Yaa-Zaa-|-(S,diacylglyceryl)Cys-, in which Xaa is hydrophobic (preferably Leu), and Yaa (Ala or Ser) and Zaa (Gly or Ala) have small, neutral side chains.</text>
        <dbReference type="EC" id="3.4.23.36"/>
    </reaction>
</comment>
<dbReference type="UniPathway" id="UPA00665"/>
<dbReference type="EC" id="3.4.23.36" evidence="9"/>
<feature type="active site" evidence="9">
    <location>
        <position position="142"/>
    </location>
</feature>
<dbReference type="PANTHER" id="PTHR33695">
    <property type="entry name" value="LIPOPROTEIN SIGNAL PEPTIDASE"/>
    <property type="match status" value="1"/>
</dbReference>
<dbReference type="HAMAP" id="MF_00161">
    <property type="entry name" value="LspA"/>
    <property type="match status" value="1"/>
</dbReference>
<feature type="signal peptide" evidence="12">
    <location>
        <begin position="1"/>
        <end position="22"/>
    </location>
</feature>
<keyword evidence="7 9" id="KW-1133">Transmembrane helix</keyword>
<comment type="similarity">
    <text evidence="1 9 10">Belongs to the peptidase A8 family.</text>
</comment>
<evidence type="ECO:0000313" key="14">
    <source>
        <dbReference type="Proteomes" id="UP000186168"/>
    </source>
</evidence>